<comment type="caution">
    <text evidence="9">The sequence shown here is derived from an EMBL/GenBank/DDBJ whole genome shotgun (WGS) entry which is preliminary data.</text>
</comment>
<feature type="transmembrane region" description="Helical" evidence="8">
    <location>
        <begin position="21"/>
        <end position="40"/>
    </location>
</feature>
<reference evidence="9 10" key="1">
    <citation type="submission" date="2023-09" db="EMBL/GenBank/DDBJ databases">
        <title>Microbacterium fusihabitans sp. nov., Microbacterium phycihabitans sp. nov., and Microbacterium cervinum sp. nov., isolated from dried seaweeds of beach.</title>
        <authorList>
            <person name="Lee S.D."/>
        </authorList>
    </citation>
    <scope>NUCLEOTIDE SEQUENCE [LARGE SCALE GENOMIC DNA]</scope>
    <source>
        <strain evidence="9 10">KSW2-29</strain>
    </source>
</reference>
<evidence type="ECO:0000256" key="2">
    <source>
        <dbReference type="ARBA" id="ARBA00007531"/>
    </source>
</evidence>
<evidence type="ECO:0000256" key="6">
    <source>
        <dbReference type="ARBA" id="ARBA00023136"/>
    </source>
</evidence>
<dbReference type="Proteomes" id="UP001261125">
    <property type="component" value="Unassembled WGS sequence"/>
</dbReference>
<feature type="transmembrane region" description="Helical" evidence="8">
    <location>
        <begin position="46"/>
        <end position="64"/>
    </location>
</feature>
<dbReference type="RefSeq" id="WP_316004892.1">
    <property type="nucleotide sequence ID" value="NZ_JAWDIT010000004.1"/>
</dbReference>
<evidence type="ECO:0000256" key="8">
    <source>
        <dbReference type="SAM" id="Phobius"/>
    </source>
</evidence>
<sequence length="232" mass="23222">MSTSVPASAPAPAAPSPKQKNGVGLASLIVGAVAVVFAIIPIISFIAWLPALAAIVLGIVGLVLKNRVRGFAWAGLALGVVAWIIAIVVSAVSLFGVAGAVSESIENATVAPITPVEESSGDGAAAEAAPVAGGNLVYEVTSDAATVSNVTYLTADSTGSSTKQDVDVAAPWKTEFAVDDAGMFDFSVFSLVAQADETATSVSCKITFNGEVISEQTSTGQFAVVTCSGSTQ</sequence>
<gene>
    <name evidence="9" type="ORF">RWH44_13070</name>
</gene>
<evidence type="ECO:0000256" key="3">
    <source>
        <dbReference type="ARBA" id="ARBA00022475"/>
    </source>
</evidence>
<protein>
    <submittedName>
        <fullName evidence="9">MmpS family transport accessory protein</fullName>
    </submittedName>
</protein>
<evidence type="ECO:0000256" key="4">
    <source>
        <dbReference type="ARBA" id="ARBA00022692"/>
    </source>
</evidence>
<evidence type="ECO:0000256" key="5">
    <source>
        <dbReference type="ARBA" id="ARBA00022989"/>
    </source>
</evidence>
<organism evidence="9 10">
    <name type="scientific">Microbacterium phycohabitans</name>
    <dbReference type="NCBI Taxonomy" id="3075993"/>
    <lineage>
        <taxon>Bacteria</taxon>
        <taxon>Bacillati</taxon>
        <taxon>Actinomycetota</taxon>
        <taxon>Actinomycetes</taxon>
        <taxon>Micrococcales</taxon>
        <taxon>Microbacteriaceae</taxon>
        <taxon>Microbacterium</taxon>
    </lineage>
</organism>
<evidence type="ECO:0000313" key="10">
    <source>
        <dbReference type="Proteomes" id="UP001261125"/>
    </source>
</evidence>
<name>A0ABU3SPA2_9MICO</name>
<evidence type="ECO:0000256" key="1">
    <source>
        <dbReference type="ARBA" id="ARBA00004236"/>
    </source>
</evidence>
<comment type="similarity">
    <text evidence="2">Belongs to the MmpS family.</text>
</comment>
<comment type="subcellular location">
    <subcellularLocation>
        <location evidence="1">Cell membrane</location>
    </subcellularLocation>
</comment>
<keyword evidence="3" id="KW-1003">Cell membrane</keyword>
<feature type="transmembrane region" description="Helical" evidence="8">
    <location>
        <begin position="71"/>
        <end position="97"/>
    </location>
</feature>
<evidence type="ECO:0000313" key="9">
    <source>
        <dbReference type="EMBL" id="MDU0346628.1"/>
    </source>
</evidence>
<proteinExistence type="inferred from homology"/>
<dbReference type="Gene3D" id="2.60.40.2880">
    <property type="entry name" value="MmpS1-5, C-terminal soluble domain"/>
    <property type="match status" value="1"/>
</dbReference>
<keyword evidence="5 8" id="KW-1133">Transmembrane helix</keyword>
<feature type="region of interest" description="Disordered" evidence="7">
    <location>
        <begin position="1"/>
        <end position="20"/>
    </location>
</feature>
<keyword evidence="6 8" id="KW-0472">Membrane</keyword>
<dbReference type="EMBL" id="JAWDIT010000004">
    <property type="protein sequence ID" value="MDU0346628.1"/>
    <property type="molecule type" value="Genomic_DNA"/>
</dbReference>
<accession>A0ABU3SPA2</accession>
<dbReference type="InterPro" id="IPR038468">
    <property type="entry name" value="MmpS_C"/>
</dbReference>
<dbReference type="InterPro" id="IPR008693">
    <property type="entry name" value="MmpS"/>
</dbReference>
<keyword evidence="4 8" id="KW-0812">Transmembrane</keyword>
<keyword evidence="10" id="KW-1185">Reference proteome</keyword>
<evidence type="ECO:0000256" key="7">
    <source>
        <dbReference type="SAM" id="MobiDB-lite"/>
    </source>
</evidence>
<dbReference type="Pfam" id="PF05423">
    <property type="entry name" value="Mycobact_memb"/>
    <property type="match status" value="1"/>
</dbReference>
<feature type="compositionally biased region" description="Low complexity" evidence="7">
    <location>
        <begin position="1"/>
        <end position="11"/>
    </location>
</feature>